<reference evidence="1 2" key="1">
    <citation type="submission" date="2015-12" db="EMBL/GenBank/DDBJ databases">
        <title>Genome sequence of Thalassospira xiamenensis MCCC 1A03005.</title>
        <authorList>
            <person name="Lu L."/>
            <person name="Lai Q."/>
            <person name="Shao Z."/>
            <person name="Qian P."/>
        </authorList>
    </citation>
    <scope>NUCLEOTIDE SEQUENCE [LARGE SCALE GENOMIC DNA]</scope>
    <source>
        <strain evidence="1 2">MCCC 1A03005</strain>
    </source>
</reference>
<organism evidence="1 2">
    <name type="scientific">Thalassospira xiamenensis</name>
    <dbReference type="NCBI Taxonomy" id="220697"/>
    <lineage>
        <taxon>Bacteria</taxon>
        <taxon>Pseudomonadati</taxon>
        <taxon>Pseudomonadota</taxon>
        <taxon>Alphaproteobacteria</taxon>
        <taxon>Rhodospirillales</taxon>
        <taxon>Thalassospiraceae</taxon>
        <taxon>Thalassospira</taxon>
    </lineage>
</organism>
<name>A0ABR5XXF0_9PROT</name>
<dbReference type="Proteomes" id="UP000076167">
    <property type="component" value="Unassembled WGS sequence"/>
</dbReference>
<evidence type="ECO:0000313" key="2">
    <source>
        <dbReference type="Proteomes" id="UP000076167"/>
    </source>
</evidence>
<evidence type="ECO:0000313" key="1">
    <source>
        <dbReference type="EMBL" id="KZC97040.1"/>
    </source>
</evidence>
<keyword evidence="2" id="KW-1185">Reference proteome</keyword>
<gene>
    <name evidence="1" type="ORF">AUP40_03600</name>
</gene>
<comment type="caution">
    <text evidence="1">The sequence shown here is derived from an EMBL/GenBank/DDBJ whole genome shotgun (WGS) entry which is preliminary data.</text>
</comment>
<proteinExistence type="predicted"/>
<protein>
    <submittedName>
        <fullName evidence="1">Uncharacterized protein</fullName>
    </submittedName>
</protein>
<accession>A0ABR5XXF0</accession>
<dbReference type="EMBL" id="LPXL01000056">
    <property type="protein sequence ID" value="KZC97040.1"/>
    <property type="molecule type" value="Genomic_DNA"/>
</dbReference>
<sequence length="72" mass="8044">MFGKFTIYIKPVPVAAFKSGYFVQDMIGTSIAKPGNEFDNAILIKNTAFIRRNDFQSSPFASVRPDLILIKS</sequence>